<dbReference type="SMART" id="SM01234">
    <property type="entry name" value="Haemolytic"/>
    <property type="match status" value="1"/>
</dbReference>
<accession>H5SVD2</accession>
<reference evidence="2" key="1">
    <citation type="journal article" date="2005" name="Environ. Microbiol.">
        <title>Genetic and functional properties of uncultivated thermophilic crenarchaeotes from a subsurface gold mine as revealed by analysis of genome fragments.</title>
        <authorList>
            <person name="Nunoura T."/>
            <person name="Hirayama H."/>
            <person name="Takami H."/>
            <person name="Oida H."/>
            <person name="Nishi S."/>
            <person name="Shimamura S."/>
            <person name="Suzuki Y."/>
            <person name="Inagaki F."/>
            <person name="Takai K."/>
            <person name="Nealson K.H."/>
            <person name="Horikoshi K."/>
        </authorList>
    </citation>
    <scope>NUCLEOTIDE SEQUENCE</scope>
</reference>
<dbReference type="HAMAP" id="MF_00386">
    <property type="entry name" value="UPF0161_YidD"/>
    <property type="match status" value="1"/>
</dbReference>
<dbReference type="Pfam" id="PF01809">
    <property type="entry name" value="YidD"/>
    <property type="match status" value="1"/>
</dbReference>
<keyword evidence="1" id="KW-1003">Cell membrane</keyword>
<organism evidence="2">
    <name type="scientific">Acetithermum autotrophicum</name>
    <dbReference type="NCBI Taxonomy" id="1446466"/>
    <lineage>
        <taxon>Bacteria</taxon>
        <taxon>Candidatus Bipolaricaulota</taxon>
        <taxon>Candidatus Acetithermum</taxon>
    </lineage>
</organism>
<reference evidence="2" key="2">
    <citation type="journal article" date="2012" name="PLoS ONE">
        <title>A Deeply Branching Thermophilic Bacterium with an Ancient Acetyl-CoA Pathway Dominates a Subsurface Ecosystem.</title>
        <authorList>
            <person name="Takami H."/>
            <person name="Noguchi H."/>
            <person name="Takaki Y."/>
            <person name="Uchiyama I."/>
            <person name="Toyoda A."/>
            <person name="Nishi S."/>
            <person name="Chee G.-J."/>
            <person name="Arai W."/>
            <person name="Nunoura T."/>
            <person name="Itoh T."/>
            <person name="Hattori M."/>
            <person name="Takai K."/>
        </authorList>
    </citation>
    <scope>NUCLEOTIDE SEQUENCE</scope>
</reference>
<dbReference type="PANTHER" id="PTHR33383">
    <property type="entry name" value="MEMBRANE PROTEIN INSERTION EFFICIENCY FACTOR-RELATED"/>
    <property type="match status" value="1"/>
</dbReference>
<protein>
    <recommendedName>
        <fullName evidence="1">Putative membrane protein insertion efficiency factor</fullName>
    </recommendedName>
</protein>
<evidence type="ECO:0000256" key="1">
    <source>
        <dbReference type="HAMAP-Rule" id="MF_00386"/>
    </source>
</evidence>
<dbReference type="EMBL" id="AP011803">
    <property type="protein sequence ID" value="BAL59561.1"/>
    <property type="molecule type" value="Genomic_DNA"/>
</dbReference>
<evidence type="ECO:0000313" key="2">
    <source>
        <dbReference type="EMBL" id="BAL59561.1"/>
    </source>
</evidence>
<comment type="function">
    <text evidence="1">Could be involved in insertion of integral membrane proteins into the membrane.</text>
</comment>
<comment type="subcellular location">
    <subcellularLocation>
        <location evidence="1">Cell membrane</location>
        <topology evidence="1">Peripheral membrane protein</topology>
        <orientation evidence="1">Cytoplasmic side</orientation>
    </subcellularLocation>
</comment>
<dbReference type="GO" id="GO:0005886">
    <property type="term" value="C:plasma membrane"/>
    <property type="evidence" value="ECO:0007669"/>
    <property type="project" value="UniProtKB-SubCell"/>
</dbReference>
<gene>
    <name evidence="2" type="ORF">HGMM_OP4C197</name>
</gene>
<name>H5SVD2_ACEAU</name>
<dbReference type="AlphaFoldDB" id="H5SVD2"/>
<proteinExistence type="inferred from homology"/>
<comment type="similarity">
    <text evidence="1">Belongs to the UPF0161 family.</text>
</comment>
<dbReference type="PANTHER" id="PTHR33383:SF1">
    <property type="entry name" value="MEMBRANE PROTEIN INSERTION EFFICIENCY FACTOR-RELATED"/>
    <property type="match status" value="1"/>
</dbReference>
<dbReference type="NCBIfam" id="TIGR00278">
    <property type="entry name" value="membrane protein insertion efficiency factor YidD"/>
    <property type="match status" value="1"/>
</dbReference>
<sequence length="69" mass="7834">MRCAALLLIALYQKLLSPLLPRTCRFYPSCSEYAKQALQKYGFWRGVWLALKRISRCHPGNPGGLDPVP</sequence>
<keyword evidence="1" id="KW-0472">Membrane</keyword>
<dbReference type="InterPro" id="IPR002696">
    <property type="entry name" value="Membr_insert_effic_factor_YidD"/>
</dbReference>